<evidence type="ECO:0000313" key="5">
    <source>
        <dbReference type="EMBL" id="NGY03305.1"/>
    </source>
</evidence>
<protein>
    <recommendedName>
        <fullName evidence="4">HTH luxR-type domain-containing protein</fullName>
    </recommendedName>
</protein>
<evidence type="ECO:0000256" key="1">
    <source>
        <dbReference type="ARBA" id="ARBA00023015"/>
    </source>
</evidence>
<proteinExistence type="predicted"/>
<dbReference type="InterPro" id="IPR016032">
    <property type="entry name" value="Sig_transdc_resp-reg_C-effctor"/>
</dbReference>
<dbReference type="GO" id="GO:0006355">
    <property type="term" value="P:regulation of DNA-templated transcription"/>
    <property type="evidence" value="ECO:0007669"/>
    <property type="project" value="InterPro"/>
</dbReference>
<feature type="domain" description="HTH luxR-type" evidence="4">
    <location>
        <begin position="830"/>
        <end position="895"/>
    </location>
</feature>
<dbReference type="EMBL" id="JAAMOW010000001">
    <property type="protein sequence ID" value="NGY03305.1"/>
    <property type="molecule type" value="Genomic_DNA"/>
</dbReference>
<dbReference type="Pfam" id="PF00196">
    <property type="entry name" value="GerE"/>
    <property type="match status" value="1"/>
</dbReference>
<gene>
    <name evidence="5" type="ORF">G7Y85_00860</name>
</gene>
<dbReference type="InterPro" id="IPR036388">
    <property type="entry name" value="WH-like_DNA-bd_sf"/>
</dbReference>
<evidence type="ECO:0000256" key="2">
    <source>
        <dbReference type="ARBA" id="ARBA00023125"/>
    </source>
</evidence>
<dbReference type="PANTHER" id="PTHR44688:SF16">
    <property type="entry name" value="DNA-BINDING TRANSCRIPTIONAL ACTIVATOR DEVR_DOSR"/>
    <property type="match status" value="1"/>
</dbReference>
<dbReference type="InterPro" id="IPR000792">
    <property type="entry name" value="Tscrpt_reg_LuxR_C"/>
</dbReference>
<comment type="caution">
    <text evidence="5">The sequence shown here is derived from an EMBL/GenBank/DDBJ whole genome shotgun (WGS) entry which is preliminary data.</text>
</comment>
<dbReference type="PROSITE" id="PS50043">
    <property type="entry name" value="HTH_LUXR_2"/>
    <property type="match status" value="1"/>
</dbReference>
<accession>A0A6M2BMD5</accession>
<dbReference type="AlphaFoldDB" id="A0A6M2BMD5"/>
<keyword evidence="3" id="KW-0804">Transcription</keyword>
<evidence type="ECO:0000256" key="3">
    <source>
        <dbReference type="ARBA" id="ARBA00023163"/>
    </source>
</evidence>
<dbReference type="RefSeq" id="WP_166250725.1">
    <property type="nucleotide sequence ID" value="NZ_JAAMOW010000001.1"/>
</dbReference>
<keyword evidence="6" id="KW-1185">Reference proteome</keyword>
<dbReference type="InterPro" id="IPR027417">
    <property type="entry name" value="P-loop_NTPase"/>
</dbReference>
<dbReference type="InterPro" id="IPR011990">
    <property type="entry name" value="TPR-like_helical_dom_sf"/>
</dbReference>
<dbReference type="Pfam" id="PF25873">
    <property type="entry name" value="WHD_MalT"/>
    <property type="match status" value="1"/>
</dbReference>
<dbReference type="PRINTS" id="PR00038">
    <property type="entry name" value="HTHLUXR"/>
</dbReference>
<dbReference type="CDD" id="cd06170">
    <property type="entry name" value="LuxR_C_like"/>
    <property type="match status" value="1"/>
</dbReference>
<evidence type="ECO:0000313" key="6">
    <source>
        <dbReference type="Proteomes" id="UP000472676"/>
    </source>
</evidence>
<dbReference type="Gene3D" id="1.10.10.10">
    <property type="entry name" value="Winged helix-like DNA-binding domain superfamily/Winged helix DNA-binding domain"/>
    <property type="match status" value="1"/>
</dbReference>
<dbReference type="SUPFAM" id="SSF52540">
    <property type="entry name" value="P-loop containing nucleoside triphosphate hydrolases"/>
    <property type="match status" value="1"/>
</dbReference>
<dbReference type="Gene3D" id="3.40.50.300">
    <property type="entry name" value="P-loop containing nucleotide triphosphate hydrolases"/>
    <property type="match status" value="1"/>
</dbReference>
<sequence>MIENSQSELSLIRTKLAPPRIGSAPVARGALLDQLEARCDRKLSLVLGPAGSGKTMLLTQWRKRLIQRGATVAWYNVSADDDDVYIAAYIAESFRAAGLAISSDGLKLFARSGGKAWKLFLTSLINELGEHPSEIYFFIDDFQYIASFTILKLVDHWLALAPPRFHLAMASRIRPPIDLGRLRSEDQLTEIDFKDLRFSLDETREFAKVQGLDRLAQKQIGALHDITDGWAAGLQLLAFSLRKQRLPDDFLEGQARLSLAQEESLEHYLQRAALEHLSAAELSFLTRISACRRFNRELCELLTSDPQAATHLRKFEAENLFLLPIDTTDIEPWYRLHRLFANFLNKRLEKLGEPELQKLHQLASHWFAGKGLHREALRHARLASDMDLLMDLIDRVARRMIAGAEFTQLLAWYAIVPRERLRTRLDACLCTAWAQVSVGRTDEFERSLGDIALHPDSSHPDVRTEVELMKAYRFMRKDDTGSQLRIVEPMLSDAPPASAFQAVLAAYLAGIGRVYANRFEAARDAVRSRHGSGRGDHPKPFLEMIQGLSYLIQGHIDQAAELLASVLDDAVRTAALGADASGIIVGYLIEARFQQDRLDLARTLLDQHAELIDAVGAADSVLFSYRVRARLEQLDGNPEAAAKTLQRLEDFGYQEGADRLVAWSLYEQIRMALRAQRSLSVRELLQRLDLLAQRYEGKQNCAWAEIPLAALLARADIAFDESDDAVCLALLDQGDKAAAINGRHQLAARLGFMRAIILLRGGDSSQATLQARASLSAAAELGMRRLLLDIGSAAAALLGVLQSLELSTQEQTFLDAAVLAMTPAAPTVTEVAGVEVLSRREREVLELLSRALSTKSIARSLDLSAGTVKWHLKNIYGKLNAVSREDALAKARKLHILV</sequence>
<dbReference type="PANTHER" id="PTHR44688">
    <property type="entry name" value="DNA-BINDING TRANSCRIPTIONAL ACTIVATOR DEVR_DOSR"/>
    <property type="match status" value="1"/>
</dbReference>
<keyword evidence="2" id="KW-0238">DNA-binding</keyword>
<evidence type="ECO:0000259" key="4">
    <source>
        <dbReference type="PROSITE" id="PS50043"/>
    </source>
</evidence>
<dbReference type="Proteomes" id="UP000472676">
    <property type="component" value="Unassembled WGS sequence"/>
</dbReference>
<dbReference type="SMART" id="SM00421">
    <property type="entry name" value="HTH_LUXR"/>
    <property type="match status" value="1"/>
</dbReference>
<dbReference type="Gene3D" id="1.25.40.10">
    <property type="entry name" value="Tetratricopeptide repeat domain"/>
    <property type="match status" value="1"/>
</dbReference>
<reference evidence="5 6" key="1">
    <citation type="journal article" date="2014" name="Int. J. Syst. Evol. Microbiol.">
        <title>Solimonas terrae sp. nov., isolated from soil.</title>
        <authorList>
            <person name="Kim S.J."/>
            <person name="Moon J.Y."/>
            <person name="Weon H.Y."/>
            <person name="Ahn J.H."/>
            <person name="Chen W.M."/>
            <person name="Kwon S.W."/>
        </authorList>
    </citation>
    <scope>NUCLEOTIDE SEQUENCE [LARGE SCALE GENOMIC DNA]</scope>
    <source>
        <strain evidence="5 6">KIS83-12</strain>
    </source>
</reference>
<dbReference type="SUPFAM" id="SSF46894">
    <property type="entry name" value="C-terminal effector domain of the bipartite response regulators"/>
    <property type="match status" value="1"/>
</dbReference>
<organism evidence="5 6">
    <name type="scientific">Solimonas terrae</name>
    <dbReference type="NCBI Taxonomy" id="1396819"/>
    <lineage>
        <taxon>Bacteria</taxon>
        <taxon>Pseudomonadati</taxon>
        <taxon>Pseudomonadota</taxon>
        <taxon>Gammaproteobacteria</taxon>
        <taxon>Nevskiales</taxon>
        <taxon>Nevskiaceae</taxon>
        <taxon>Solimonas</taxon>
    </lineage>
</organism>
<dbReference type="InterPro" id="IPR059106">
    <property type="entry name" value="WHD_MalT"/>
</dbReference>
<keyword evidence="1" id="KW-0805">Transcription regulation</keyword>
<name>A0A6M2BMD5_9GAMM</name>
<dbReference type="GO" id="GO:0003677">
    <property type="term" value="F:DNA binding"/>
    <property type="evidence" value="ECO:0007669"/>
    <property type="project" value="UniProtKB-KW"/>
</dbReference>